<feature type="compositionally biased region" description="Polar residues" evidence="1">
    <location>
        <begin position="446"/>
        <end position="458"/>
    </location>
</feature>
<feature type="region of interest" description="Disordered" evidence="1">
    <location>
        <begin position="1"/>
        <end position="74"/>
    </location>
</feature>
<evidence type="ECO:0000313" key="3">
    <source>
        <dbReference type="Proteomes" id="UP000095751"/>
    </source>
</evidence>
<gene>
    <name evidence="2" type="ORF">FRACYDRAFT_246188</name>
</gene>
<sequence length="565" mass="62831">MALLVIQDHEQKHENHEHEHDNKQHYEGGQGLLVVGRAKSKSRTINKSRTRSSINSNSSTSTTSTSCSSSSSCSSPIRTILIPILVGCILMALGATFQSTQIIFNNNNSNNNGDDGIGIRRKTTTTSTTKDNFKFIYPPIKYERNKYTFDSFIVGGGSGSGSEGIDLAKFGFEDEDDDDEQQHNSAVTVAFSTSTSATTTTDFDYELFHDFDLSLKLTGNESWIDLLALRRDSTSRSLSFYVDKVAYKRYLLNQYSILHIDNYAAKPTHLSCSGGVWIIHNDIQNNITYVGNGKKKMVPHNTNPAPKLSKSSSSITTIIANDISQNLNKVQDKCGSTVLESYALRNVKPGVVVEERFTQPSSLSFSIDNEAEADTENDNENLLLKGGMEFKVFTIWGRAWLTVWRPGVDGVQALLYRNGTNLIYNPPMKQKKQKEKDKNKSNSNSTIPTQHHPSTTLSPPIVTKLPTWIDWERVIEIGETLGRNKDMFRTDIFVGVTASSSSSATSPATSTSTSTSTKSNSNKNKNRIRYVVSETEIHPTPLRGYEIIFNEAVIQNNEVPYGFYQ</sequence>
<feature type="region of interest" description="Disordered" evidence="1">
    <location>
        <begin position="425"/>
        <end position="459"/>
    </location>
</feature>
<dbReference type="EMBL" id="KV784369">
    <property type="protein sequence ID" value="OEU11083.1"/>
    <property type="molecule type" value="Genomic_DNA"/>
</dbReference>
<evidence type="ECO:0000256" key="1">
    <source>
        <dbReference type="SAM" id="MobiDB-lite"/>
    </source>
</evidence>
<dbReference type="Proteomes" id="UP000095751">
    <property type="component" value="Unassembled WGS sequence"/>
</dbReference>
<dbReference type="AlphaFoldDB" id="A0A1E7EZV5"/>
<feature type="region of interest" description="Disordered" evidence="1">
    <location>
        <begin position="499"/>
        <end position="523"/>
    </location>
</feature>
<accession>A0A1E7EZV5</accession>
<dbReference type="InParanoid" id="A0A1E7EZV5"/>
<feature type="compositionally biased region" description="Basic residues" evidence="1">
    <location>
        <begin position="38"/>
        <end position="50"/>
    </location>
</feature>
<protein>
    <submittedName>
        <fullName evidence="2">Uncharacterized protein</fullName>
    </submittedName>
</protein>
<feature type="compositionally biased region" description="Basic and acidic residues" evidence="1">
    <location>
        <begin position="7"/>
        <end position="26"/>
    </location>
</feature>
<proteinExistence type="predicted"/>
<keyword evidence="3" id="KW-1185">Reference proteome</keyword>
<name>A0A1E7EZV5_9STRA</name>
<evidence type="ECO:0000313" key="2">
    <source>
        <dbReference type="EMBL" id="OEU11083.1"/>
    </source>
</evidence>
<reference evidence="2 3" key="1">
    <citation type="submission" date="2016-09" db="EMBL/GenBank/DDBJ databases">
        <title>Extensive genetic diversity and differential bi-allelic expression allows diatom success in the polar Southern Ocean.</title>
        <authorList>
            <consortium name="DOE Joint Genome Institute"/>
            <person name="Mock T."/>
            <person name="Otillar R.P."/>
            <person name="Strauss J."/>
            <person name="Dupont C."/>
            <person name="Frickenhaus S."/>
            <person name="Maumus F."/>
            <person name="Mcmullan M."/>
            <person name="Sanges R."/>
            <person name="Schmutz J."/>
            <person name="Toseland A."/>
            <person name="Valas R."/>
            <person name="Veluchamy A."/>
            <person name="Ward B.J."/>
            <person name="Allen A."/>
            <person name="Barry K."/>
            <person name="Falciatore A."/>
            <person name="Ferrante M."/>
            <person name="Fortunato A.E."/>
            <person name="Gloeckner G."/>
            <person name="Gruber A."/>
            <person name="Hipkin R."/>
            <person name="Janech M."/>
            <person name="Kroth P."/>
            <person name="Leese F."/>
            <person name="Lindquist E."/>
            <person name="Lyon B.R."/>
            <person name="Martin J."/>
            <person name="Mayer C."/>
            <person name="Parker M."/>
            <person name="Quesneville H."/>
            <person name="Raymond J."/>
            <person name="Uhlig C."/>
            <person name="Valentin K.U."/>
            <person name="Worden A.Z."/>
            <person name="Armbrust E.V."/>
            <person name="Bowler C."/>
            <person name="Green B."/>
            <person name="Moulton V."/>
            <person name="Van Oosterhout C."/>
            <person name="Grigoriev I."/>
        </authorList>
    </citation>
    <scope>NUCLEOTIDE SEQUENCE [LARGE SCALE GENOMIC DNA]</scope>
    <source>
        <strain evidence="2 3">CCMP1102</strain>
    </source>
</reference>
<organism evidence="2 3">
    <name type="scientific">Fragilariopsis cylindrus CCMP1102</name>
    <dbReference type="NCBI Taxonomy" id="635003"/>
    <lineage>
        <taxon>Eukaryota</taxon>
        <taxon>Sar</taxon>
        <taxon>Stramenopiles</taxon>
        <taxon>Ochrophyta</taxon>
        <taxon>Bacillariophyta</taxon>
        <taxon>Bacillariophyceae</taxon>
        <taxon>Bacillariophycidae</taxon>
        <taxon>Bacillariales</taxon>
        <taxon>Bacillariaceae</taxon>
        <taxon>Fragilariopsis</taxon>
    </lineage>
</organism>
<dbReference type="KEGG" id="fcy:FRACYDRAFT_246188"/>
<feature type="compositionally biased region" description="Low complexity" evidence="1">
    <location>
        <begin position="51"/>
        <end position="74"/>
    </location>
</feature>